<dbReference type="EMBL" id="CM000145">
    <property type="protein sequence ID" value="EEE68162.1"/>
    <property type="molecule type" value="Genomic_DNA"/>
</dbReference>
<keyword evidence="2" id="KW-1133">Transmembrane helix</keyword>
<accession>B9FZE5</accession>
<evidence type="ECO:0000313" key="3">
    <source>
        <dbReference type="EMBL" id="EEE68162.1"/>
    </source>
</evidence>
<keyword evidence="2" id="KW-0812">Transmembrane</keyword>
<gene>
    <name evidence="3" type="ORF">OsJ_26280</name>
</gene>
<protein>
    <submittedName>
        <fullName evidence="3">Uncharacterized protein</fullName>
    </submittedName>
</protein>
<reference evidence="3" key="1">
    <citation type="journal article" date="2005" name="PLoS Biol.">
        <title>The genomes of Oryza sativa: a history of duplications.</title>
        <authorList>
            <person name="Yu J."/>
            <person name="Wang J."/>
            <person name="Lin W."/>
            <person name="Li S."/>
            <person name="Li H."/>
            <person name="Zhou J."/>
            <person name="Ni P."/>
            <person name="Dong W."/>
            <person name="Hu S."/>
            <person name="Zeng C."/>
            <person name="Zhang J."/>
            <person name="Zhang Y."/>
            <person name="Li R."/>
            <person name="Xu Z."/>
            <person name="Li S."/>
            <person name="Li X."/>
            <person name="Zheng H."/>
            <person name="Cong L."/>
            <person name="Lin L."/>
            <person name="Yin J."/>
            <person name="Geng J."/>
            <person name="Li G."/>
            <person name="Shi J."/>
            <person name="Liu J."/>
            <person name="Lv H."/>
            <person name="Li J."/>
            <person name="Wang J."/>
            <person name="Deng Y."/>
            <person name="Ran L."/>
            <person name="Shi X."/>
            <person name="Wang X."/>
            <person name="Wu Q."/>
            <person name="Li C."/>
            <person name="Ren X."/>
            <person name="Wang J."/>
            <person name="Wang X."/>
            <person name="Li D."/>
            <person name="Liu D."/>
            <person name="Zhang X."/>
            <person name="Ji Z."/>
            <person name="Zhao W."/>
            <person name="Sun Y."/>
            <person name="Zhang Z."/>
            <person name="Bao J."/>
            <person name="Han Y."/>
            <person name="Dong L."/>
            <person name="Ji J."/>
            <person name="Chen P."/>
            <person name="Wu S."/>
            <person name="Liu J."/>
            <person name="Xiao Y."/>
            <person name="Bu D."/>
            <person name="Tan J."/>
            <person name="Yang L."/>
            <person name="Ye C."/>
            <person name="Zhang J."/>
            <person name="Xu J."/>
            <person name="Zhou Y."/>
            <person name="Yu Y."/>
            <person name="Zhang B."/>
            <person name="Zhuang S."/>
            <person name="Wei H."/>
            <person name="Liu B."/>
            <person name="Lei M."/>
            <person name="Yu H."/>
            <person name="Li Y."/>
            <person name="Xu H."/>
            <person name="Wei S."/>
            <person name="He X."/>
            <person name="Fang L."/>
            <person name="Zhang Z."/>
            <person name="Zhang Y."/>
            <person name="Huang X."/>
            <person name="Su Z."/>
            <person name="Tong W."/>
            <person name="Li J."/>
            <person name="Tong Z."/>
            <person name="Li S."/>
            <person name="Ye J."/>
            <person name="Wang L."/>
            <person name="Fang L."/>
            <person name="Lei T."/>
            <person name="Chen C."/>
            <person name="Chen H."/>
            <person name="Xu Z."/>
            <person name="Li H."/>
            <person name="Huang H."/>
            <person name="Zhang F."/>
            <person name="Xu H."/>
            <person name="Li N."/>
            <person name="Zhao C."/>
            <person name="Li S."/>
            <person name="Dong L."/>
            <person name="Huang Y."/>
            <person name="Li L."/>
            <person name="Xi Y."/>
            <person name="Qi Q."/>
            <person name="Li W."/>
            <person name="Zhang B."/>
            <person name="Hu W."/>
            <person name="Zhang Y."/>
            <person name="Tian X."/>
            <person name="Jiao Y."/>
            <person name="Liang X."/>
            <person name="Jin J."/>
            <person name="Gao L."/>
            <person name="Zheng W."/>
            <person name="Hao B."/>
            <person name="Liu S."/>
            <person name="Wang W."/>
            <person name="Yuan L."/>
            <person name="Cao M."/>
            <person name="McDermott J."/>
            <person name="Samudrala R."/>
            <person name="Wang J."/>
            <person name="Wong G.K."/>
            <person name="Yang H."/>
        </authorList>
    </citation>
    <scope>NUCLEOTIDE SEQUENCE [LARGE SCALE GENOMIC DNA]</scope>
</reference>
<sequence length="341" mass="37250">MEKWYQLKQELRDARRTPPPSMMTPLSLLNWSAPNATSHSHGVWKPSAVCKFRRHILTDPSFVAHHHAFHPRAAAATRVLGVFHNPVNRELDRFIPTAATSSLLFGVEKDTAAAVNLTTGAVGNEGRRRHRRRALTVLADHLILAAVEDRHAGPAPTASIPFHPAAIGPQRLQELHDVAHGVRVVVGDGHEPEPRRVGGQSGRGTTKAPRRAEAVVCVEESDMKACQLMNLYMELWDDDMYIPIRRLRRVIQHLGLGSAAFAAAVLDGDGGRGGGGSSRILALVVLLHGVAMVTLSVVCVRARRPRRCRIARAVARAWLAPFLLLAMAGLLRETAAKKVES</sequence>
<dbReference type="Proteomes" id="UP000007752">
    <property type="component" value="Chromosome 8"/>
</dbReference>
<organism evidence="3">
    <name type="scientific">Oryza sativa subsp. japonica</name>
    <name type="common">Rice</name>
    <dbReference type="NCBI Taxonomy" id="39947"/>
    <lineage>
        <taxon>Eukaryota</taxon>
        <taxon>Viridiplantae</taxon>
        <taxon>Streptophyta</taxon>
        <taxon>Embryophyta</taxon>
        <taxon>Tracheophyta</taxon>
        <taxon>Spermatophyta</taxon>
        <taxon>Magnoliopsida</taxon>
        <taxon>Liliopsida</taxon>
        <taxon>Poales</taxon>
        <taxon>Poaceae</taxon>
        <taxon>BOP clade</taxon>
        <taxon>Oryzoideae</taxon>
        <taxon>Oryzeae</taxon>
        <taxon>Oryzinae</taxon>
        <taxon>Oryza</taxon>
        <taxon>Oryza sativa</taxon>
    </lineage>
</organism>
<evidence type="ECO:0000256" key="2">
    <source>
        <dbReference type="SAM" id="Phobius"/>
    </source>
</evidence>
<feature type="transmembrane region" description="Helical" evidence="2">
    <location>
        <begin position="313"/>
        <end position="331"/>
    </location>
</feature>
<reference evidence="3" key="2">
    <citation type="submission" date="2008-12" db="EMBL/GenBank/DDBJ databases">
        <title>Improved gene annotation of the rice (Oryza sativa) genomes.</title>
        <authorList>
            <person name="Wang J."/>
            <person name="Li R."/>
            <person name="Fan W."/>
            <person name="Huang Q."/>
            <person name="Zhang J."/>
            <person name="Zhou Y."/>
            <person name="Hu Y."/>
            <person name="Zi S."/>
            <person name="Li J."/>
            <person name="Ni P."/>
            <person name="Zheng H."/>
            <person name="Zhang Y."/>
            <person name="Zhao M."/>
            <person name="Hao Q."/>
            <person name="McDermott J."/>
            <person name="Samudrala R."/>
            <person name="Kristiansen K."/>
            <person name="Wong G.K.-S."/>
        </authorList>
    </citation>
    <scope>NUCLEOTIDE SEQUENCE</scope>
</reference>
<feature type="region of interest" description="Disordered" evidence="1">
    <location>
        <begin position="188"/>
        <end position="208"/>
    </location>
</feature>
<name>B9FZE5_ORYSJ</name>
<keyword evidence="2" id="KW-0472">Membrane</keyword>
<proteinExistence type="predicted"/>
<dbReference type="AlphaFoldDB" id="B9FZE5"/>
<feature type="transmembrane region" description="Helical" evidence="2">
    <location>
        <begin position="280"/>
        <end position="301"/>
    </location>
</feature>
<evidence type="ECO:0000256" key="1">
    <source>
        <dbReference type="SAM" id="MobiDB-lite"/>
    </source>
</evidence>